<dbReference type="GO" id="GO:0005886">
    <property type="term" value="C:plasma membrane"/>
    <property type="evidence" value="ECO:0007669"/>
    <property type="project" value="TreeGrafter"/>
</dbReference>
<organism evidence="7 8">
    <name type="scientific">Phomopsis amygdali</name>
    <name type="common">Fusicoccum amygdali</name>
    <dbReference type="NCBI Taxonomy" id="1214568"/>
    <lineage>
        <taxon>Eukaryota</taxon>
        <taxon>Fungi</taxon>
        <taxon>Dikarya</taxon>
        <taxon>Ascomycota</taxon>
        <taxon>Pezizomycotina</taxon>
        <taxon>Sordariomycetes</taxon>
        <taxon>Sordariomycetidae</taxon>
        <taxon>Diaporthales</taxon>
        <taxon>Diaporthaceae</taxon>
        <taxon>Diaporthe</taxon>
    </lineage>
</organism>
<dbReference type="Proteomes" id="UP001265746">
    <property type="component" value="Unassembled WGS sequence"/>
</dbReference>
<feature type="transmembrane region" description="Helical" evidence="6">
    <location>
        <begin position="22"/>
        <end position="48"/>
    </location>
</feature>
<dbReference type="CDD" id="cd00637">
    <property type="entry name" value="7tm_classA_rhodopsin-like"/>
    <property type="match status" value="1"/>
</dbReference>
<keyword evidence="3 6" id="KW-1133">Transmembrane helix</keyword>
<evidence type="ECO:0000256" key="2">
    <source>
        <dbReference type="ARBA" id="ARBA00022692"/>
    </source>
</evidence>
<dbReference type="PANTHER" id="PTHR23112:SF37">
    <property type="entry name" value="G PROTEIN-COUPLED RECEPTOR GPR1"/>
    <property type="match status" value="1"/>
</dbReference>
<dbReference type="PANTHER" id="PTHR23112">
    <property type="entry name" value="G PROTEIN-COUPLED RECEPTOR 157-RELATED"/>
    <property type="match status" value="1"/>
</dbReference>
<keyword evidence="2 6" id="KW-0812">Transmembrane</keyword>
<protein>
    <recommendedName>
        <fullName evidence="9">Integral membrane protein</fullName>
    </recommendedName>
</protein>
<dbReference type="SUPFAM" id="SSF81321">
    <property type="entry name" value="Family A G protein-coupled receptor-like"/>
    <property type="match status" value="1"/>
</dbReference>
<dbReference type="EMBL" id="JAUJFL010000002">
    <property type="protein sequence ID" value="KAK2609397.1"/>
    <property type="molecule type" value="Genomic_DNA"/>
</dbReference>
<keyword evidence="8" id="KW-1185">Reference proteome</keyword>
<evidence type="ECO:0000256" key="3">
    <source>
        <dbReference type="ARBA" id="ARBA00022989"/>
    </source>
</evidence>
<proteinExistence type="predicted"/>
<feature type="transmembrane region" description="Helical" evidence="6">
    <location>
        <begin position="352"/>
        <end position="370"/>
    </location>
</feature>
<comment type="caution">
    <text evidence="7">The sequence shown here is derived from an EMBL/GenBank/DDBJ whole genome shotgun (WGS) entry which is preliminary data.</text>
</comment>
<dbReference type="Gene3D" id="1.20.1070.10">
    <property type="entry name" value="Rhodopsin 7-helix transmembrane proteins"/>
    <property type="match status" value="1"/>
</dbReference>
<evidence type="ECO:0000313" key="8">
    <source>
        <dbReference type="Proteomes" id="UP001265746"/>
    </source>
</evidence>
<evidence type="ECO:0000256" key="4">
    <source>
        <dbReference type="ARBA" id="ARBA00023136"/>
    </source>
</evidence>
<dbReference type="GO" id="GO:0004930">
    <property type="term" value="F:G protein-coupled receptor activity"/>
    <property type="evidence" value="ECO:0007669"/>
    <property type="project" value="TreeGrafter"/>
</dbReference>
<feature type="compositionally biased region" description="Acidic residues" evidence="5">
    <location>
        <begin position="112"/>
        <end position="125"/>
    </location>
</feature>
<feature type="transmembrane region" description="Helical" evidence="6">
    <location>
        <begin position="325"/>
        <end position="346"/>
    </location>
</feature>
<dbReference type="AlphaFoldDB" id="A0AAD9W4H4"/>
<evidence type="ECO:0000313" key="7">
    <source>
        <dbReference type="EMBL" id="KAK2609397.1"/>
    </source>
</evidence>
<sequence length="498" mass="56872">MNPTAGDRGSLTPLPEYHRRGLTVLTVFSVFSFCSTTCLWVFITYKLVSFRWHKFRQRGRKKKQDQAQARAPDFSLGLDQRHEHLEGRTILDQLQELDRLRSESQQPQTLTVDEEQAGDGSGDDNPVDCNPFPILVYHLLLADMQEAMAYALSIHWLSEDGIFAPSTVCWTQGWFGSVSNLGASLFLSAISVTTFSTIVLGHKPSRRILYIVVTCIWAFTYGINTAGVLCAMRSRPVVSMGEQYFMRANVWCWISSEYNPWRLWSHYFWVIISITLTFGLYAIVFFTLWRQKRSCRHMPQRRLHTPQSARRESEAPQQSGYHPAFLVYPFIYLVCIAPLVIGRVSIIMGYDLGISFFAFAGSILAANGLFNSILWTTTILFSAPEDMEATGLDRFSFMRTPARNYGHTVVISGPVSQGYAGTYRSGRDTQEKERKEWWWWRLGGQRPWGRSYVSTHDSFNPDLIRVYSNPTPVVEGPYIHMNVVTHVVIEDANKTSSN</sequence>
<gene>
    <name evidence="7" type="ORF">N8I77_002894</name>
</gene>
<keyword evidence="4 6" id="KW-0472">Membrane</keyword>
<name>A0AAD9W4H4_PHOAM</name>
<evidence type="ECO:0000256" key="6">
    <source>
        <dbReference type="SAM" id="Phobius"/>
    </source>
</evidence>
<feature type="transmembrane region" description="Helical" evidence="6">
    <location>
        <begin position="208"/>
        <end position="232"/>
    </location>
</feature>
<comment type="subcellular location">
    <subcellularLocation>
        <location evidence="1">Membrane</location>
        <topology evidence="1">Multi-pass membrane protein</topology>
    </subcellularLocation>
</comment>
<evidence type="ECO:0000256" key="5">
    <source>
        <dbReference type="SAM" id="MobiDB-lite"/>
    </source>
</evidence>
<dbReference type="GO" id="GO:0007189">
    <property type="term" value="P:adenylate cyclase-activating G protein-coupled receptor signaling pathway"/>
    <property type="evidence" value="ECO:0007669"/>
    <property type="project" value="TreeGrafter"/>
</dbReference>
<reference evidence="7" key="1">
    <citation type="submission" date="2023-06" db="EMBL/GenBank/DDBJ databases">
        <authorList>
            <person name="Noh H."/>
        </authorList>
    </citation>
    <scope>NUCLEOTIDE SEQUENCE</scope>
    <source>
        <strain evidence="7">DUCC20226</strain>
    </source>
</reference>
<evidence type="ECO:0008006" key="9">
    <source>
        <dbReference type="Google" id="ProtNLM"/>
    </source>
</evidence>
<feature type="transmembrane region" description="Helical" evidence="6">
    <location>
        <begin position="267"/>
        <end position="289"/>
    </location>
</feature>
<accession>A0AAD9W4H4</accession>
<evidence type="ECO:0000256" key="1">
    <source>
        <dbReference type="ARBA" id="ARBA00004141"/>
    </source>
</evidence>
<feature type="region of interest" description="Disordered" evidence="5">
    <location>
        <begin position="101"/>
        <end position="125"/>
    </location>
</feature>
<feature type="transmembrane region" description="Helical" evidence="6">
    <location>
        <begin position="181"/>
        <end position="202"/>
    </location>
</feature>